<accession>X0S7K9</accession>
<sequence>MMDLPDDLIMQLATNGLSLEEIREELKKQGMKVSRMTFSKKL</sequence>
<name>X0S7K9_9ZZZZ</name>
<dbReference type="AlphaFoldDB" id="X0S7K9"/>
<reference evidence="1" key="1">
    <citation type="journal article" date="2014" name="Front. Microbiol.">
        <title>High frequency of phylogenetically diverse reductive dehalogenase-homologous genes in deep subseafloor sedimentary metagenomes.</title>
        <authorList>
            <person name="Kawai M."/>
            <person name="Futagami T."/>
            <person name="Toyoda A."/>
            <person name="Takaki Y."/>
            <person name="Nishi S."/>
            <person name="Hori S."/>
            <person name="Arai W."/>
            <person name="Tsubouchi T."/>
            <person name="Morono Y."/>
            <person name="Uchiyama I."/>
            <person name="Ito T."/>
            <person name="Fujiyama A."/>
            <person name="Inagaki F."/>
            <person name="Takami H."/>
        </authorList>
    </citation>
    <scope>NUCLEOTIDE SEQUENCE</scope>
    <source>
        <strain evidence="1">Expedition CK06-06</strain>
    </source>
</reference>
<protein>
    <submittedName>
        <fullName evidence="1">Uncharacterized protein</fullName>
    </submittedName>
</protein>
<proteinExistence type="predicted"/>
<comment type="caution">
    <text evidence="1">The sequence shown here is derived from an EMBL/GenBank/DDBJ whole genome shotgun (WGS) entry which is preliminary data.</text>
</comment>
<dbReference type="EMBL" id="BARS01003064">
    <property type="protein sequence ID" value="GAF77013.1"/>
    <property type="molecule type" value="Genomic_DNA"/>
</dbReference>
<organism evidence="1">
    <name type="scientific">marine sediment metagenome</name>
    <dbReference type="NCBI Taxonomy" id="412755"/>
    <lineage>
        <taxon>unclassified sequences</taxon>
        <taxon>metagenomes</taxon>
        <taxon>ecological metagenomes</taxon>
    </lineage>
</organism>
<gene>
    <name evidence="1" type="ORF">S01H1_05903</name>
</gene>
<evidence type="ECO:0000313" key="1">
    <source>
        <dbReference type="EMBL" id="GAF77013.1"/>
    </source>
</evidence>